<organism evidence="2 3">
    <name type="scientific">Chryseomicrobium excrementi</name>
    <dbReference type="NCBI Taxonomy" id="2041346"/>
    <lineage>
        <taxon>Bacteria</taxon>
        <taxon>Bacillati</taxon>
        <taxon>Bacillota</taxon>
        <taxon>Bacilli</taxon>
        <taxon>Bacillales</taxon>
        <taxon>Caryophanaceae</taxon>
        <taxon>Chryseomicrobium</taxon>
    </lineage>
</organism>
<protein>
    <submittedName>
        <fullName evidence="2">Uncharacterized protein</fullName>
    </submittedName>
</protein>
<feature type="transmembrane region" description="Helical" evidence="1">
    <location>
        <begin position="55"/>
        <end position="73"/>
    </location>
</feature>
<dbReference type="EMBL" id="PCGR01000002">
    <property type="protein sequence ID" value="PJK16589.1"/>
    <property type="molecule type" value="Genomic_DNA"/>
</dbReference>
<gene>
    <name evidence="2" type="ORF">CQS04_05380</name>
</gene>
<proteinExistence type="predicted"/>
<dbReference type="RefSeq" id="WP_100353154.1">
    <property type="nucleotide sequence ID" value="NZ_PCGR01000002.1"/>
</dbReference>
<dbReference type="Proteomes" id="UP000228680">
    <property type="component" value="Unassembled WGS sequence"/>
</dbReference>
<evidence type="ECO:0000256" key="1">
    <source>
        <dbReference type="SAM" id="Phobius"/>
    </source>
</evidence>
<dbReference type="OrthoDB" id="2888120at2"/>
<evidence type="ECO:0000313" key="2">
    <source>
        <dbReference type="EMBL" id="PJK16589.1"/>
    </source>
</evidence>
<keyword evidence="3" id="KW-1185">Reference proteome</keyword>
<comment type="caution">
    <text evidence="2">The sequence shown here is derived from an EMBL/GenBank/DDBJ whole genome shotgun (WGS) entry which is preliminary data.</text>
</comment>
<keyword evidence="1" id="KW-1133">Transmembrane helix</keyword>
<reference evidence="2 3" key="1">
    <citation type="submission" date="2017-10" db="EMBL/GenBank/DDBJ databases">
        <title>Draft genome of Chryseomicrobium casticus sp. nov.</title>
        <authorList>
            <person name="Chakraborty R."/>
            <person name="Saha T."/>
        </authorList>
    </citation>
    <scope>NUCLEOTIDE SEQUENCE [LARGE SCALE GENOMIC DNA]</scope>
    <source>
        <strain evidence="2 3">ET03</strain>
    </source>
</reference>
<sequence length="80" mass="8920">MNKKLVQILLPGIVAIGVSIALYNIGNAYEISWMRFYYEQEVSTGNGFELETGGSMIPLLIGIAAGFVTEWILKRRTHSE</sequence>
<name>A0A2M9EZG2_9BACL</name>
<dbReference type="AlphaFoldDB" id="A0A2M9EZG2"/>
<accession>A0A2M9EZG2</accession>
<evidence type="ECO:0000313" key="3">
    <source>
        <dbReference type="Proteomes" id="UP000228680"/>
    </source>
</evidence>
<keyword evidence="1" id="KW-0812">Transmembrane</keyword>
<keyword evidence="1" id="KW-0472">Membrane</keyword>